<dbReference type="InterPro" id="IPR001128">
    <property type="entry name" value="Cyt_P450"/>
</dbReference>
<keyword evidence="10 13" id="KW-0408">Iron</keyword>
<dbReference type="AlphaFoldDB" id="M2PTU3"/>
<sequence length="455" mass="51620">MLLSIALALSAAAAVVLLLLRTRANASANSYRNLPFPPGPKPIPLIGNALDVPSEYAWRTYAQWTDKYGDIICTRLFGNTVIILNSLGAVTDLLEKRSTNYSDRLITETVRSMGWEWTPAMMKYGQKWRNHRRLFHQYFNQGAVKQYTPQDRVYAQKLLRYLYEEPKNFAHDIRYFEIAEKNDKHIEVSEEAMFALAAGGLHGSFLVDLLPFLKHFPSWAPGARYKQITRQWSISTIAMKELPWSNATVSTLTSCILAMVLYPHVQKRAQAELAKVVGPDRVPYFSDRETLPYIEAICKEAMRWQPVLPLGMAHRCVADDEYRGYQIPAGALILQNTWAILHDPVAYPEDPEEFMPERFLKDGAINREIRDPGVAAFGAGRRICPGRHFSDLSLYINVAYILHTFDITPAIDAKGRAILPEPKMTSGMLSNPMPFECTIKPRGAWAEKLILGRED</sequence>
<gene>
    <name evidence="16" type="ORF">CERSUDRAFT_63625</name>
</gene>
<evidence type="ECO:0000256" key="6">
    <source>
        <dbReference type="ARBA" id="ARBA00022692"/>
    </source>
</evidence>
<keyword evidence="17" id="KW-1185">Reference proteome</keyword>
<dbReference type="GO" id="GO:0016705">
    <property type="term" value="F:oxidoreductase activity, acting on paired donors, with incorporation or reduction of molecular oxygen"/>
    <property type="evidence" value="ECO:0007669"/>
    <property type="project" value="InterPro"/>
</dbReference>
<comment type="pathway">
    <text evidence="3">Secondary metabolite biosynthesis.</text>
</comment>
<evidence type="ECO:0000256" key="1">
    <source>
        <dbReference type="ARBA" id="ARBA00001971"/>
    </source>
</evidence>
<keyword evidence="11 14" id="KW-0503">Monooxygenase</keyword>
<keyword evidence="7 13" id="KW-0479">Metal-binding</keyword>
<name>M2PTU3_CERS8</name>
<evidence type="ECO:0000256" key="12">
    <source>
        <dbReference type="ARBA" id="ARBA00023136"/>
    </source>
</evidence>
<dbReference type="PANTHER" id="PTHR46300">
    <property type="entry name" value="P450, PUTATIVE (EUROFUNG)-RELATED-RELATED"/>
    <property type="match status" value="1"/>
</dbReference>
<dbReference type="HOGENOM" id="CLU_001570_2_3_1"/>
<evidence type="ECO:0008006" key="18">
    <source>
        <dbReference type="Google" id="ProtNLM"/>
    </source>
</evidence>
<feature type="signal peptide" evidence="15">
    <location>
        <begin position="1"/>
        <end position="26"/>
    </location>
</feature>
<dbReference type="GO" id="GO:0016020">
    <property type="term" value="C:membrane"/>
    <property type="evidence" value="ECO:0007669"/>
    <property type="project" value="UniProtKB-SubCell"/>
</dbReference>
<dbReference type="PRINTS" id="PR00385">
    <property type="entry name" value="P450"/>
</dbReference>
<evidence type="ECO:0000256" key="15">
    <source>
        <dbReference type="SAM" id="SignalP"/>
    </source>
</evidence>
<keyword evidence="9 14" id="KW-0560">Oxidoreductase</keyword>
<evidence type="ECO:0000256" key="13">
    <source>
        <dbReference type="PIRSR" id="PIRSR602401-1"/>
    </source>
</evidence>
<proteinExistence type="inferred from homology"/>
<dbReference type="Gene3D" id="1.10.630.10">
    <property type="entry name" value="Cytochrome P450"/>
    <property type="match status" value="2"/>
</dbReference>
<evidence type="ECO:0000256" key="14">
    <source>
        <dbReference type="RuleBase" id="RU000461"/>
    </source>
</evidence>
<evidence type="ECO:0000256" key="7">
    <source>
        <dbReference type="ARBA" id="ARBA00022723"/>
    </source>
</evidence>
<dbReference type="InterPro" id="IPR002401">
    <property type="entry name" value="Cyt_P450_E_grp-I"/>
</dbReference>
<protein>
    <recommendedName>
        <fullName evidence="18">Cytochrome P450</fullName>
    </recommendedName>
</protein>
<evidence type="ECO:0000256" key="3">
    <source>
        <dbReference type="ARBA" id="ARBA00005179"/>
    </source>
</evidence>
<dbReference type="GO" id="GO:0005506">
    <property type="term" value="F:iron ion binding"/>
    <property type="evidence" value="ECO:0007669"/>
    <property type="project" value="InterPro"/>
</dbReference>
<keyword evidence="5 13" id="KW-0349">Heme</keyword>
<dbReference type="InterPro" id="IPR017972">
    <property type="entry name" value="Cyt_P450_CS"/>
</dbReference>
<accession>M2PTU3</accession>
<evidence type="ECO:0000313" key="16">
    <source>
        <dbReference type="EMBL" id="EMD40149.1"/>
    </source>
</evidence>
<dbReference type="GO" id="GO:0020037">
    <property type="term" value="F:heme binding"/>
    <property type="evidence" value="ECO:0007669"/>
    <property type="project" value="InterPro"/>
</dbReference>
<evidence type="ECO:0000256" key="9">
    <source>
        <dbReference type="ARBA" id="ARBA00023002"/>
    </source>
</evidence>
<evidence type="ECO:0000256" key="5">
    <source>
        <dbReference type="ARBA" id="ARBA00022617"/>
    </source>
</evidence>
<keyword evidence="6" id="KW-0812">Transmembrane</keyword>
<dbReference type="OrthoDB" id="2789670at2759"/>
<dbReference type="CDD" id="cd11065">
    <property type="entry name" value="CYP64-like"/>
    <property type="match status" value="1"/>
</dbReference>
<dbReference type="Pfam" id="PF00067">
    <property type="entry name" value="p450"/>
    <property type="match status" value="2"/>
</dbReference>
<dbReference type="PRINTS" id="PR00463">
    <property type="entry name" value="EP450I"/>
</dbReference>
<evidence type="ECO:0000256" key="8">
    <source>
        <dbReference type="ARBA" id="ARBA00022989"/>
    </source>
</evidence>
<dbReference type="InterPro" id="IPR036396">
    <property type="entry name" value="Cyt_P450_sf"/>
</dbReference>
<keyword evidence="8" id="KW-1133">Transmembrane helix</keyword>
<evidence type="ECO:0000256" key="10">
    <source>
        <dbReference type="ARBA" id="ARBA00023004"/>
    </source>
</evidence>
<keyword evidence="12" id="KW-0472">Membrane</keyword>
<dbReference type="PROSITE" id="PS00086">
    <property type="entry name" value="CYTOCHROME_P450"/>
    <property type="match status" value="1"/>
</dbReference>
<dbReference type="SUPFAM" id="SSF48264">
    <property type="entry name" value="Cytochrome P450"/>
    <property type="match status" value="1"/>
</dbReference>
<dbReference type="STRING" id="914234.M2PTU3"/>
<comment type="subcellular location">
    <subcellularLocation>
        <location evidence="2">Membrane</location>
        <topology evidence="2">Single-pass membrane protein</topology>
    </subcellularLocation>
</comment>
<dbReference type="EMBL" id="KB445793">
    <property type="protein sequence ID" value="EMD40149.1"/>
    <property type="molecule type" value="Genomic_DNA"/>
</dbReference>
<dbReference type="GO" id="GO:0004497">
    <property type="term" value="F:monooxygenase activity"/>
    <property type="evidence" value="ECO:0007669"/>
    <property type="project" value="UniProtKB-KW"/>
</dbReference>
<comment type="similarity">
    <text evidence="4 14">Belongs to the cytochrome P450 family.</text>
</comment>
<evidence type="ECO:0000313" key="17">
    <source>
        <dbReference type="Proteomes" id="UP000016930"/>
    </source>
</evidence>
<dbReference type="InterPro" id="IPR050364">
    <property type="entry name" value="Cytochrome_P450_fung"/>
</dbReference>
<evidence type="ECO:0000256" key="4">
    <source>
        <dbReference type="ARBA" id="ARBA00010617"/>
    </source>
</evidence>
<keyword evidence="15" id="KW-0732">Signal</keyword>
<comment type="cofactor">
    <cofactor evidence="1 13">
        <name>heme</name>
        <dbReference type="ChEBI" id="CHEBI:30413"/>
    </cofactor>
</comment>
<feature type="chain" id="PRO_5004023376" description="Cytochrome P450" evidence="15">
    <location>
        <begin position="27"/>
        <end position="455"/>
    </location>
</feature>
<evidence type="ECO:0000256" key="2">
    <source>
        <dbReference type="ARBA" id="ARBA00004167"/>
    </source>
</evidence>
<reference evidence="16 17" key="1">
    <citation type="journal article" date="2012" name="Proc. Natl. Acad. Sci. U.S.A.">
        <title>Comparative genomics of Ceriporiopsis subvermispora and Phanerochaete chrysosporium provide insight into selective ligninolysis.</title>
        <authorList>
            <person name="Fernandez-Fueyo E."/>
            <person name="Ruiz-Duenas F.J."/>
            <person name="Ferreira P."/>
            <person name="Floudas D."/>
            <person name="Hibbett D.S."/>
            <person name="Canessa P."/>
            <person name="Larrondo L.F."/>
            <person name="James T.Y."/>
            <person name="Seelenfreund D."/>
            <person name="Lobos S."/>
            <person name="Polanco R."/>
            <person name="Tello M."/>
            <person name="Honda Y."/>
            <person name="Watanabe T."/>
            <person name="Watanabe T."/>
            <person name="Ryu J.S."/>
            <person name="Kubicek C.P."/>
            <person name="Schmoll M."/>
            <person name="Gaskell J."/>
            <person name="Hammel K.E."/>
            <person name="St John F.J."/>
            <person name="Vanden Wymelenberg A."/>
            <person name="Sabat G."/>
            <person name="Splinter BonDurant S."/>
            <person name="Syed K."/>
            <person name="Yadav J.S."/>
            <person name="Doddapaneni H."/>
            <person name="Subramanian V."/>
            <person name="Lavin J.L."/>
            <person name="Oguiza J.A."/>
            <person name="Perez G."/>
            <person name="Pisabarro A.G."/>
            <person name="Ramirez L."/>
            <person name="Santoyo F."/>
            <person name="Master E."/>
            <person name="Coutinho P.M."/>
            <person name="Henrissat B."/>
            <person name="Lombard V."/>
            <person name="Magnuson J.K."/>
            <person name="Kuees U."/>
            <person name="Hori C."/>
            <person name="Igarashi K."/>
            <person name="Samejima M."/>
            <person name="Held B.W."/>
            <person name="Barry K.W."/>
            <person name="LaButti K.M."/>
            <person name="Lapidus A."/>
            <person name="Lindquist E.A."/>
            <person name="Lucas S.M."/>
            <person name="Riley R."/>
            <person name="Salamov A.A."/>
            <person name="Hoffmeister D."/>
            <person name="Schwenk D."/>
            <person name="Hadar Y."/>
            <person name="Yarden O."/>
            <person name="de Vries R.P."/>
            <person name="Wiebenga A."/>
            <person name="Stenlid J."/>
            <person name="Eastwood D."/>
            <person name="Grigoriev I.V."/>
            <person name="Berka R.M."/>
            <person name="Blanchette R.A."/>
            <person name="Kersten P."/>
            <person name="Martinez A.T."/>
            <person name="Vicuna R."/>
            <person name="Cullen D."/>
        </authorList>
    </citation>
    <scope>NUCLEOTIDE SEQUENCE [LARGE SCALE GENOMIC DNA]</scope>
    <source>
        <strain evidence="16 17">B</strain>
    </source>
</reference>
<feature type="binding site" description="axial binding residue" evidence="13">
    <location>
        <position position="384"/>
    </location>
    <ligand>
        <name>heme</name>
        <dbReference type="ChEBI" id="CHEBI:30413"/>
    </ligand>
    <ligandPart>
        <name>Fe</name>
        <dbReference type="ChEBI" id="CHEBI:18248"/>
    </ligandPart>
</feature>
<organism evidence="16 17">
    <name type="scientific">Ceriporiopsis subvermispora (strain B)</name>
    <name type="common">White-rot fungus</name>
    <name type="synonym">Gelatoporia subvermispora</name>
    <dbReference type="NCBI Taxonomy" id="914234"/>
    <lineage>
        <taxon>Eukaryota</taxon>
        <taxon>Fungi</taxon>
        <taxon>Dikarya</taxon>
        <taxon>Basidiomycota</taxon>
        <taxon>Agaricomycotina</taxon>
        <taxon>Agaricomycetes</taxon>
        <taxon>Polyporales</taxon>
        <taxon>Gelatoporiaceae</taxon>
        <taxon>Gelatoporia</taxon>
    </lineage>
</organism>
<evidence type="ECO:0000256" key="11">
    <source>
        <dbReference type="ARBA" id="ARBA00023033"/>
    </source>
</evidence>
<dbReference type="Proteomes" id="UP000016930">
    <property type="component" value="Unassembled WGS sequence"/>
</dbReference>
<dbReference type="PANTHER" id="PTHR46300:SF7">
    <property type="entry name" value="P450, PUTATIVE (EUROFUNG)-RELATED"/>
    <property type="match status" value="1"/>
</dbReference>